<keyword evidence="2" id="KW-1185">Reference proteome</keyword>
<gene>
    <name evidence="1" type="ORF">ElP_49400</name>
</gene>
<dbReference type="Proteomes" id="UP000317835">
    <property type="component" value="Chromosome"/>
</dbReference>
<reference evidence="1 2" key="1">
    <citation type="submission" date="2019-02" db="EMBL/GenBank/DDBJ databases">
        <title>Deep-cultivation of Planctomycetes and their phenomic and genomic characterization uncovers novel biology.</title>
        <authorList>
            <person name="Wiegand S."/>
            <person name="Jogler M."/>
            <person name="Boedeker C."/>
            <person name="Pinto D."/>
            <person name="Vollmers J."/>
            <person name="Rivas-Marin E."/>
            <person name="Kohn T."/>
            <person name="Peeters S.H."/>
            <person name="Heuer A."/>
            <person name="Rast P."/>
            <person name="Oberbeckmann S."/>
            <person name="Bunk B."/>
            <person name="Jeske O."/>
            <person name="Meyerdierks A."/>
            <person name="Storesund J.E."/>
            <person name="Kallscheuer N."/>
            <person name="Luecker S."/>
            <person name="Lage O.M."/>
            <person name="Pohl T."/>
            <person name="Merkel B.J."/>
            <person name="Hornburger P."/>
            <person name="Mueller R.-W."/>
            <person name="Bruemmer F."/>
            <person name="Labrenz M."/>
            <person name="Spormann A.M."/>
            <person name="Op den Camp H."/>
            <person name="Overmann J."/>
            <person name="Amann R."/>
            <person name="Jetten M.S.M."/>
            <person name="Mascher T."/>
            <person name="Medema M.H."/>
            <person name="Devos D.P."/>
            <person name="Kaster A.-K."/>
            <person name="Ovreas L."/>
            <person name="Rohde M."/>
            <person name="Galperin M.Y."/>
            <person name="Jogler C."/>
        </authorList>
    </citation>
    <scope>NUCLEOTIDE SEQUENCE [LARGE SCALE GENOMIC DNA]</scope>
    <source>
        <strain evidence="1 2">ElP</strain>
    </source>
</reference>
<evidence type="ECO:0000313" key="2">
    <source>
        <dbReference type="Proteomes" id="UP000317835"/>
    </source>
</evidence>
<proteinExistence type="predicted"/>
<accession>A0A518H817</accession>
<dbReference type="RefSeq" id="WP_231749237.1">
    <property type="nucleotide sequence ID" value="NZ_CP036426.1"/>
</dbReference>
<organism evidence="1 2">
    <name type="scientific">Tautonia plasticadhaerens</name>
    <dbReference type="NCBI Taxonomy" id="2527974"/>
    <lineage>
        <taxon>Bacteria</taxon>
        <taxon>Pseudomonadati</taxon>
        <taxon>Planctomycetota</taxon>
        <taxon>Planctomycetia</taxon>
        <taxon>Isosphaerales</taxon>
        <taxon>Isosphaeraceae</taxon>
        <taxon>Tautonia</taxon>
    </lineage>
</organism>
<protein>
    <submittedName>
        <fullName evidence="1">Uncharacterized protein</fullName>
    </submittedName>
</protein>
<dbReference type="EMBL" id="CP036426">
    <property type="protein sequence ID" value="QDV37008.1"/>
    <property type="molecule type" value="Genomic_DNA"/>
</dbReference>
<dbReference type="AlphaFoldDB" id="A0A518H817"/>
<evidence type="ECO:0000313" key="1">
    <source>
        <dbReference type="EMBL" id="QDV37008.1"/>
    </source>
</evidence>
<sequence>MADGTVARSSRGHRTICLPISEDSYAHAVDDPAAFRRLLDEGFRASPELFPPGFARGYELKDERTSAKRGLPIRRIRLRDGAANSVRPSFLMPYMAARVADAEGPLFLRTFGVPFWALARVFGRDPMSWYRLTCGLGRSSIVGTTVRRARLPEHLLADEHHQTIDGEKVYLATTVGDGCVLGVEPAASAGAAELTDAYGVLKAEGRDVEPQFAPRTVSVDGWAATHQAWLTLFPLVVLLRCFLHGWLDIRSRGKLSEPFRELSKRVWESYHAPSRRSFAQRLRRLREWARRQAMSAWLREQVEKLCGRSKEYATAYAHPGGHRTSNMLDRMMRGMNRDFDRGQHLHGSPAACRLHGRAWALLANYAPWHPAVARANEGWRCPAERHNGHRYHDDWLQNLLISASLGGYRSATPQNP</sequence>
<name>A0A518H817_9BACT</name>
<dbReference type="KEGG" id="tpla:ElP_49400"/>